<keyword evidence="3" id="KW-0238">DNA-binding</keyword>
<evidence type="ECO:0000256" key="1">
    <source>
        <dbReference type="SAM" id="Phobius"/>
    </source>
</evidence>
<gene>
    <name evidence="3" type="primary">comEA</name>
    <name evidence="3" type="ORF">OENI_0948</name>
</gene>
<dbReference type="InterPro" id="IPR019554">
    <property type="entry name" value="Soluble_ligand-bd"/>
</dbReference>
<feature type="domain" description="Soluble ligand binding" evidence="2">
    <location>
        <begin position="79"/>
        <end position="131"/>
    </location>
</feature>
<evidence type="ECO:0000313" key="4">
    <source>
        <dbReference type="Proteomes" id="UP000294726"/>
    </source>
</evidence>
<feature type="transmembrane region" description="Helical" evidence="1">
    <location>
        <begin position="18"/>
        <end position="38"/>
    </location>
</feature>
<keyword evidence="1" id="KW-0812">Transmembrane</keyword>
<accession>A0AAQ2US80</accession>
<keyword evidence="1" id="KW-1133">Transmembrane helix</keyword>
<sequence length="186" mass="20159">MRDLTAKVFLLIKMNLKIIFIFGGISFLAISFFIMSSIKRTDKEENILFSSATSLKNDSNLSVSSSDNLSSKDEKVDFYVDVKGAVAQEKVVKVKSGEIIISAINKSGGAKSNADLSQINLAAEIISGQVIYLPKKGEKIPEQFCNSVSNSSSTNTNASQAQIDINTADLSALQTIMALGRKKLKR</sequence>
<dbReference type="EMBL" id="LR031358">
    <property type="protein sequence ID" value="VDB98105.1"/>
    <property type="molecule type" value="Genomic_DNA"/>
</dbReference>
<keyword evidence="3" id="KW-0675">Receptor</keyword>
<evidence type="ECO:0000259" key="2">
    <source>
        <dbReference type="Pfam" id="PF10531"/>
    </source>
</evidence>
<dbReference type="AlphaFoldDB" id="A0AAQ2US80"/>
<dbReference type="Gene3D" id="3.10.560.10">
    <property type="entry name" value="Outer membrane lipoprotein wza domain like"/>
    <property type="match status" value="1"/>
</dbReference>
<proteinExistence type="predicted"/>
<keyword evidence="1" id="KW-0472">Membrane</keyword>
<evidence type="ECO:0000313" key="3">
    <source>
        <dbReference type="EMBL" id="VDB98105.1"/>
    </source>
</evidence>
<dbReference type="Pfam" id="PF10531">
    <property type="entry name" value="SLBB"/>
    <property type="match status" value="1"/>
</dbReference>
<organism evidence="3 4">
    <name type="scientific">Oenococcus oeni</name>
    <name type="common">Leuconostoc oenos</name>
    <dbReference type="NCBI Taxonomy" id="1247"/>
    <lineage>
        <taxon>Bacteria</taxon>
        <taxon>Bacillati</taxon>
        <taxon>Bacillota</taxon>
        <taxon>Bacilli</taxon>
        <taxon>Lactobacillales</taxon>
        <taxon>Lactobacillaceae</taxon>
        <taxon>Oenococcus</taxon>
    </lineage>
</organism>
<dbReference type="Proteomes" id="UP000294726">
    <property type="component" value="Chromosome"/>
</dbReference>
<dbReference type="GO" id="GO:0003677">
    <property type="term" value="F:DNA binding"/>
    <property type="evidence" value="ECO:0007669"/>
    <property type="project" value="UniProtKB-KW"/>
</dbReference>
<reference evidence="3 4" key="1">
    <citation type="submission" date="2018-08" db="EMBL/GenBank/DDBJ databases">
        <authorList>
            <person name="Lorentzen P. G. S. M."/>
        </authorList>
    </citation>
    <scope>NUCLEOTIDE SEQUENCE [LARGE SCALE GENOMIC DNA]</scope>
    <source>
        <strain evidence="3 4">CRBO_1381</strain>
    </source>
</reference>
<protein>
    <submittedName>
        <fullName evidence="3">Membrane bound high-affinity DNA-binding receptor</fullName>
    </submittedName>
</protein>
<name>A0AAQ2US80_OENOE</name>